<evidence type="ECO:0000256" key="1">
    <source>
        <dbReference type="SAM" id="Phobius"/>
    </source>
</evidence>
<evidence type="ECO:0000313" key="3">
    <source>
        <dbReference type="Proteomes" id="UP000198876"/>
    </source>
</evidence>
<reference evidence="3" key="1">
    <citation type="submission" date="2016-10" db="EMBL/GenBank/DDBJ databases">
        <authorList>
            <person name="Varghese N."/>
            <person name="Submissions S."/>
        </authorList>
    </citation>
    <scope>NUCLEOTIDE SEQUENCE [LARGE SCALE GENOMIC DNA]</scope>
    <source>
        <strain evidence="3">CGMCC 1.7739</strain>
    </source>
</reference>
<dbReference type="STRING" id="553467.SAMN04488063_3310"/>
<keyword evidence="1" id="KW-1133">Transmembrane helix</keyword>
<feature type="transmembrane region" description="Helical" evidence="1">
    <location>
        <begin position="44"/>
        <end position="67"/>
    </location>
</feature>
<accession>A0A1I2VWN0</accession>
<keyword evidence="3" id="KW-1185">Reference proteome</keyword>
<name>A0A1I2VWN0_9EURY</name>
<protein>
    <submittedName>
        <fullName evidence="2">Uncharacterized protein</fullName>
    </submittedName>
</protein>
<proteinExistence type="predicted"/>
<organism evidence="2 3">
    <name type="scientific">Halopelagius inordinatus</name>
    <dbReference type="NCBI Taxonomy" id="553467"/>
    <lineage>
        <taxon>Archaea</taxon>
        <taxon>Methanobacteriati</taxon>
        <taxon>Methanobacteriota</taxon>
        <taxon>Stenosarchaea group</taxon>
        <taxon>Halobacteria</taxon>
        <taxon>Halobacteriales</taxon>
        <taxon>Haloferacaceae</taxon>
    </lineage>
</organism>
<dbReference type="AlphaFoldDB" id="A0A1I2VWN0"/>
<gene>
    <name evidence="2" type="ORF">SAMN04488063_3310</name>
</gene>
<keyword evidence="1" id="KW-0812">Transmembrane</keyword>
<dbReference type="EMBL" id="FOOQ01000006">
    <property type="protein sequence ID" value="SFG92116.1"/>
    <property type="molecule type" value="Genomic_DNA"/>
</dbReference>
<dbReference type="Proteomes" id="UP000198876">
    <property type="component" value="Unassembled WGS sequence"/>
</dbReference>
<dbReference type="RefSeq" id="WP_092893672.1">
    <property type="nucleotide sequence ID" value="NZ_FOOQ01000006.1"/>
</dbReference>
<sequence>MSETRLADVLRDYTTKMKLVLVISAVSILLLLVSLTAIEPGTSTHVLALVQLATFAVLFVGMVVLLWTTRRG</sequence>
<evidence type="ECO:0000313" key="2">
    <source>
        <dbReference type="EMBL" id="SFG92116.1"/>
    </source>
</evidence>
<feature type="transmembrane region" description="Helical" evidence="1">
    <location>
        <begin position="20"/>
        <end position="38"/>
    </location>
</feature>
<keyword evidence="1" id="KW-0472">Membrane</keyword>